<protein>
    <submittedName>
        <fullName evidence="1">Uncharacterized protein</fullName>
    </submittedName>
</protein>
<keyword evidence="2" id="KW-1185">Reference proteome</keyword>
<proteinExistence type="predicted"/>
<evidence type="ECO:0000313" key="2">
    <source>
        <dbReference type="Proteomes" id="UP000594220"/>
    </source>
</evidence>
<dbReference type="AlphaFoldDB" id="A0A7M4EJH0"/>
<reference evidence="1" key="1">
    <citation type="submission" date="2025-08" db="UniProtKB">
        <authorList>
            <consortium name="Ensembl"/>
        </authorList>
    </citation>
    <scope>IDENTIFICATION</scope>
</reference>
<reference evidence="1" key="2">
    <citation type="submission" date="2025-09" db="UniProtKB">
        <authorList>
            <consortium name="Ensembl"/>
        </authorList>
    </citation>
    <scope>IDENTIFICATION</scope>
</reference>
<dbReference type="Proteomes" id="UP000594220">
    <property type="component" value="Unplaced"/>
</dbReference>
<name>A0A7M4EJH0_CROPO</name>
<dbReference type="Ensembl" id="ENSCPRT00005011686.1">
    <property type="protein sequence ID" value="ENSCPRP00005009919.1"/>
    <property type="gene ID" value="ENSCPRG00005007078.1"/>
</dbReference>
<evidence type="ECO:0000313" key="1">
    <source>
        <dbReference type="Ensembl" id="ENSCPRP00005009919.1"/>
    </source>
</evidence>
<accession>A0A7M4EJH0</accession>
<organism evidence="1 2">
    <name type="scientific">Crocodylus porosus</name>
    <name type="common">Saltwater crocodile</name>
    <name type="synonym">Estuarine crocodile</name>
    <dbReference type="NCBI Taxonomy" id="8502"/>
    <lineage>
        <taxon>Eukaryota</taxon>
        <taxon>Metazoa</taxon>
        <taxon>Chordata</taxon>
        <taxon>Craniata</taxon>
        <taxon>Vertebrata</taxon>
        <taxon>Euteleostomi</taxon>
        <taxon>Archelosauria</taxon>
        <taxon>Archosauria</taxon>
        <taxon>Crocodylia</taxon>
        <taxon>Longirostres</taxon>
        <taxon>Crocodylidae</taxon>
        <taxon>Crocodylus</taxon>
    </lineage>
</organism>
<sequence length="83" mass="8687">LPGGALCLADSLSWSTPTSLGLVPPPPRVWPDLGTLHSPPDSHPSHVSPSLGHSVFHLRALLPPLKSRGNLKTSPLIMEGSSL</sequence>